<reference evidence="1" key="1">
    <citation type="submission" date="2021-01" db="EMBL/GenBank/DDBJ databases">
        <title>Whole genome shotgun sequence of Virgisporangium aliadipatigenens NBRC 105644.</title>
        <authorList>
            <person name="Komaki H."/>
            <person name="Tamura T."/>
        </authorList>
    </citation>
    <scope>NUCLEOTIDE SEQUENCE</scope>
    <source>
        <strain evidence="1">NBRC 105644</strain>
    </source>
</reference>
<dbReference type="RefSeq" id="WP_203899592.1">
    <property type="nucleotide sequence ID" value="NZ_BOPF01000009.1"/>
</dbReference>
<proteinExistence type="predicted"/>
<sequence>MLLRLLANRNIKPGCPDVLMAIGDGPYVAASTIYHLGTGRTVLTRQYVTAFAYVLGIPPGDLAAIVGVGPPDERARAHPDHAALARLAWDARWLDNTQLSQVMKAASTPLRDEPGAGPAG</sequence>
<protein>
    <submittedName>
        <fullName evidence="1">Uncharacterized protein</fullName>
    </submittedName>
</protein>
<dbReference type="EMBL" id="BOPF01000009">
    <property type="protein sequence ID" value="GIJ46051.1"/>
    <property type="molecule type" value="Genomic_DNA"/>
</dbReference>
<gene>
    <name evidence="1" type="ORF">Val02_29370</name>
</gene>
<dbReference type="AlphaFoldDB" id="A0A8J3YJ30"/>
<evidence type="ECO:0000313" key="2">
    <source>
        <dbReference type="Proteomes" id="UP000619260"/>
    </source>
</evidence>
<evidence type="ECO:0000313" key="1">
    <source>
        <dbReference type="EMBL" id="GIJ46051.1"/>
    </source>
</evidence>
<name>A0A8J3YJ30_9ACTN</name>
<organism evidence="1 2">
    <name type="scientific">Virgisporangium aliadipatigenens</name>
    <dbReference type="NCBI Taxonomy" id="741659"/>
    <lineage>
        <taxon>Bacteria</taxon>
        <taxon>Bacillati</taxon>
        <taxon>Actinomycetota</taxon>
        <taxon>Actinomycetes</taxon>
        <taxon>Micromonosporales</taxon>
        <taxon>Micromonosporaceae</taxon>
        <taxon>Virgisporangium</taxon>
    </lineage>
</organism>
<dbReference type="Proteomes" id="UP000619260">
    <property type="component" value="Unassembled WGS sequence"/>
</dbReference>
<accession>A0A8J3YJ30</accession>
<comment type="caution">
    <text evidence="1">The sequence shown here is derived from an EMBL/GenBank/DDBJ whole genome shotgun (WGS) entry which is preliminary data.</text>
</comment>
<keyword evidence="2" id="KW-1185">Reference proteome</keyword>